<keyword evidence="7" id="KW-0479">Metal-binding</keyword>
<evidence type="ECO:0000313" key="15">
    <source>
        <dbReference type="EMBL" id="MCO1334122.1"/>
    </source>
</evidence>
<dbReference type="InterPro" id="IPR036412">
    <property type="entry name" value="HAD-like_sf"/>
</dbReference>
<keyword evidence="8 15" id="KW-0378">Hydrolase</keyword>
<sequence>MRQTFHTSGPVLMGDQTNSQEFHLSLEQITQAPADCTLRYLDFHGTQAKLGVEYSGTAPFTRDGIKLSPAPEQAAPLQASWCVTLLSPSASLAQLQQLMRFFDGQQWTLVAADTLAQRPECTVIRFQIEGDLNFDRARLSCLRVADQLGADLVIQAAATQRVPALAGFDMDSTLIDAEVIDELAKITGIGDQVTAITQATMAGDMDFCESFKRRMALLKGFSEKRLAEIAQELPLKEGAYELLTALRALGCKTALLSGGFTYFAEFLRRERLPLDFTYANELKFAEGALTGEVVEPIIDGDRKRKLLTEIAEKLNISLERVVAMGDGANDIPMLNLGELGIAIHPKPKVRMQAPQAINLFGLDAALYLFGLNDRQIEKLG</sequence>
<dbReference type="SFLD" id="SFLDF00029">
    <property type="entry name" value="phosphoserine_phosphatase"/>
    <property type="match status" value="1"/>
</dbReference>
<evidence type="ECO:0000313" key="16">
    <source>
        <dbReference type="Proteomes" id="UP001139028"/>
    </source>
</evidence>
<name>A0A9X2J436_9GAMM</name>
<protein>
    <recommendedName>
        <fullName evidence="5">Phosphoserine phosphatase</fullName>
        <ecNumber evidence="4">3.1.3.3</ecNumber>
    </recommendedName>
    <alternativeName>
        <fullName evidence="11">O-phosphoserine phosphohydrolase</fullName>
    </alternativeName>
</protein>
<dbReference type="NCBIfam" id="TIGR00338">
    <property type="entry name" value="serB"/>
    <property type="match status" value="1"/>
</dbReference>
<keyword evidence="9" id="KW-0460">Magnesium</keyword>
<comment type="similarity">
    <text evidence="3">Belongs to the HAD-like hydrolase superfamily. SerB family.</text>
</comment>
<dbReference type="SFLD" id="SFLDG01137">
    <property type="entry name" value="C1.6.1:_Phosphoserine_Phosphat"/>
    <property type="match status" value="1"/>
</dbReference>
<dbReference type="NCBIfam" id="TIGR01488">
    <property type="entry name" value="HAD-SF-IB"/>
    <property type="match status" value="1"/>
</dbReference>
<evidence type="ECO:0000256" key="11">
    <source>
        <dbReference type="ARBA" id="ARBA00031693"/>
    </source>
</evidence>
<dbReference type="PANTHER" id="PTHR43344:SF2">
    <property type="entry name" value="PHOSPHOSERINE PHOSPHATASE"/>
    <property type="match status" value="1"/>
</dbReference>
<feature type="active site" description="Nucleophile" evidence="14">
    <location>
        <position position="169"/>
    </location>
</feature>
<evidence type="ECO:0000256" key="5">
    <source>
        <dbReference type="ARBA" id="ARBA00015196"/>
    </source>
</evidence>
<reference evidence="15" key="1">
    <citation type="journal article" date="2022" name="Arch. Microbiol.">
        <title>Microbulbifer okhotskensis sp. nov., isolated from a deep bottom sediment of the Okhotsk Sea.</title>
        <authorList>
            <person name="Romanenko L."/>
            <person name="Kurilenko V."/>
            <person name="Otstavnykh N."/>
            <person name="Velansky P."/>
            <person name="Isaeva M."/>
            <person name="Mikhailov V."/>
        </authorList>
    </citation>
    <scope>NUCLEOTIDE SEQUENCE</scope>
    <source>
        <strain evidence="15">OS29</strain>
    </source>
</reference>
<dbReference type="PANTHER" id="PTHR43344">
    <property type="entry name" value="PHOSPHOSERINE PHOSPHATASE"/>
    <property type="match status" value="1"/>
</dbReference>
<evidence type="ECO:0000256" key="14">
    <source>
        <dbReference type="PIRSR" id="PIRSR604469-1"/>
    </source>
</evidence>
<feature type="active site" description="Proton donor" evidence="14">
    <location>
        <position position="171"/>
    </location>
</feature>
<evidence type="ECO:0000256" key="2">
    <source>
        <dbReference type="ARBA" id="ARBA00005135"/>
    </source>
</evidence>
<evidence type="ECO:0000256" key="13">
    <source>
        <dbReference type="ARBA" id="ARBA00048523"/>
    </source>
</evidence>
<comment type="pathway">
    <text evidence="2">Amino-acid biosynthesis; L-serine biosynthesis; L-serine from 3-phospho-D-glycerate: step 3/3.</text>
</comment>
<dbReference type="SFLD" id="SFLDS00003">
    <property type="entry name" value="Haloacid_Dehalogenase"/>
    <property type="match status" value="1"/>
</dbReference>
<comment type="caution">
    <text evidence="15">The sequence shown here is derived from an EMBL/GenBank/DDBJ whole genome shotgun (WGS) entry which is preliminary data.</text>
</comment>
<dbReference type="InterPro" id="IPR023214">
    <property type="entry name" value="HAD_sf"/>
</dbReference>
<dbReference type="GO" id="GO:0000287">
    <property type="term" value="F:magnesium ion binding"/>
    <property type="evidence" value="ECO:0007669"/>
    <property type="project" value="TreeGrafter"/>
</dbReference>
<dbReference type="SUPFAM" id="SSF56784">
    <property type="entry name" value="HAD-like"/>
    <property type="match status" value="1"/>
</dbReference>
<comment type="catalytic activity">
    <reaction evidence="12">
        <text>O-phospho-L-serine + H2O = L-serine + phosphate</text>
        <dbReference type="Rhea" id="RHEA:21208"/>
        <dbReference type="ChEBI" id="CHEBI:15377"/>
        <dbReference type="ChEBI" id="CHEBI:33384"/>
        <dbReference type="ChEBI" id="CHEBI:43474"/>
        <dbReference type="ChEBI" id="CHEBI:57524"/>
        <dbReference type="EC" id="3.1.3.3"/>
    </reaction>
</comment>
<dbReference type="GO" id="GO:0005737">
    <property type="term" value="C:cytoplasm"/>
    <property type="evidence" value="ECO:0007669"/>
    <property type="project" value="TreeGrafter"/>
</dbReference>
<keyword evidence="10" id="KW-0718">Serine biosynthesis</keyword>
<evidence type="ECO:0000256" key="6">
    <source>
        <dbReference type="ARBA" id="ARBA00022605"/>
    </source>
</evidence>
<dbReference type="RefSeq" id="WP_252465616.1">
    <property type="nucleotide sequence ID" value="NZ_JALBWM010000021.1"/>
</dbReference>
<keyword evidence="16" id="KW-1185">Reference proteome</keyword>
<dbReference type="GO" id="GO:0006564">
    <property type="term" value="P:L-serine biosynthetic process"/>
    <property type="evidence" value="ECO:0007669"/>
    <property type="project" value="UniProtKB-KW"/>
</dbReference>
<evidence type="ECO:0000256" key="9">
    <source>
        <dbReference type="ARBA" id="ARBA00022842"/>
    </source>
</evidence>
<dbReference type="SFLD" id="SFLDG01136">
    <property type="entry name" value="C1.6:_Phosphoserine_Phosphatas"/>
    <property type="match status" value="1"/>
</dbReference>
<evidence type="ECO:0000256" key="8">
    <source>
        <dbReference type="ARBA" id="ARBA00022801"/>
    </source>
</evidence>
<dbReference type="GO" id="GO:0036424">
    <property type="term" value="F:L-phosphoserine phosphatase activity"/>
    <property type="evidence" value="ECO:0007669"/>
    <property type="project" value="InterPro"/>
</dbReference>
<evidence type="ECO:0000256" key="1">
    <source>
        <dbReference type="ARBA" id="ARBA00001946"/>
    </source>
</evidence>
<comment type="cofactor">
    <cofactor evidence="1">
        <name>Mg(2+)</name>
        <dbReference type="ChEBI" id="CHEBI:18420"/>
    </cofactor>
</comment>
<proteinExistence type="inferred from homology"/>
<dbReference type="InterPro" id="IPR004469">
    <property type="entry name" value="PSP"/>
</dbReference>
<dbReference type="InterPro" id="IPR050582">
    <property type="entry name" value="HAD-like_SerB"/>
</dbReference>
<gene>
    <name evidence="15" type="primary">serB</name>
    <name evidence="15" type="ORF">MO867_07170</name>
</gene>
<evidence type="ECO:0000256" key="3">
    <source>
        <dbReference type="ARBA" id="ARBA00009184"/>
    </source>
</evidence>
<dbReference type="Pfam" id="PF00702">
    <property type="entry name" value="Hydrolase"/>
    <property type="match status" value="1"/>
</dbReference>
<dbReference type="Proteomes" id="UP001139028">
    <property type="component" value="Unassembled WGS sequence"/>
</dbReference>
<evidence type="ECO:0000256" key="12">
    <source>
        <dbReference type="ARBA" id="ARBA00048138"/>
    </source>
</evidence>
<accession>A0A9X2J436</accession>
<dbReference type="AlphaFoldDB" id="A0A9X2J436"/>
<keyword evidence="6" id="KW-0028">Amino-acid biosynthesis</keyword>
<evidence type="ECO:0000256" key="4">
    <source>
        <dbReference type="ARBA" id="ARBA00012640"/>
    </source>
</evidence>
<evidence type="ECO:0000256" key="10">
    <source>
        <dbReference type="ARBA" id="ARBA00023299"/>
    </source>
</evidence>
<dbReference type="Gene3D" id="3.40.50.1000">
    <property type="entry name" value="HAD superfamily/HAD-like"/>
    <property type="match status" value="1"/>
</dbReference>
<evidence type="ECO:0000256" key="7">
    <source>
        <dbReference type="ARBA" id="ARBA00022723"/>
    </source>
</evidence>
<dbReference type="EC" id="3.1.3.3" evidence="4"/>
<comment type="catalytic activity">
    <reaction evidence="13">
        <text>O-phospho-D-serine + H2O = D-serine + phosphate</text>
        <dbReference type="Rhea" id="RHEA:24873"/>
        <dbReference type="ChEBI" id="CHEBI:15377"/>
        <dbReference type="ChEBI" id="CHEBI:35247"/>
        <dbReference type="ChEBI" id="CHEBI:43474"/>
        <dbReference type="ChEBI" id="CHEBI:58680"/>
        <dbReference type="EC" id="3.1.3.3"/>
    </reaction>
</comment>
<organism evidence="15 16">
    <name type="scientific">Microbulbifer okhotskensis</name>
    <dbReference type="NCBI Taxonomy" id="2926617"/>
    <lineage>
        <taxon>Bacteria</taxon>
        <taxon>Pseudomonadati</taxon>
        <taxon>Pseudomonadota</taxon>
        <taxon>Gammaproteobacteria</taxon>
        <taxon>Cellvibrionales</taxon>
        <taxon>Microbulbiferaceae</taxon>
        <taxon>Microbulbifer</taxon>
    </lineage>
</organism>
<dbReference type="EMBL" id="JALBWM010000021">
    <property type="protein sequence ID" value="MCO1334122.1"/>
    <property type="molecule type" value="Genomic_DNA"/>
</dbReference>